<gene>
    <name evidence="3" type="ORF">TRIVIDRAFT_230997</name>
</gene>
<comment type="caution">
    <text evidence="3">The sequence shown here is derived from an EMBL/GenBank/DDBJ whole genome shotgun (WGS) entry which is preliminary data.</text>
</comment>
<evidence type="ECO:0000256" key="1">
    <source>
        <dbReference type="SAM" id="MobiDB-lite"/>
    </source>
</evidence>
<feature type="transmembrane region" description="Helical" evidence="2">
    <location>
        <begin position="173"/>
        <end position="196"/>
    </location>
</feature>
<accession>G9MXC2</accession>
<dbReference type="InParanoid" id="G9MXC2"/>
<dbReference type="VEuPathDB" id="FungiDB:TRIVIDRAFT_230997"/>
<evidence type="ECO:0008006" key="5">
    <source>
        <dbReference type="Google" id="ProtNLM"/>
    </source>
</evidence>
<feature type="region of interest" description="Disordered" evidence="1">
    <location>
        <begin position="201"/>
        <end position="332"/>
    </location>
</feature>
<keyword evidence="4" id="KW-1185">Reference proteome</keyword>
<feature type="region of interest" description="Disordered" evidence="1">
    <location>
        <begin position="118"/>
        <end position="158"/>
    </location>
</feature>
<evidence type="ECO:0000256" key="2">
    <source>
        <dbReference type="SAM" id="Phobius"/>
    </source>
</evidence>
<dbReference type="EMBL" id="ABDF02000077">
    <property type="protein sequence ID" value="EHK20820.1"/>
    <property type="molecule type" value="Genomic_DNA"/>
</dbReference>
<evidence type="ECO:0000313" key="3">
    <source>
        <dbReference type="EMBL" id="EHK20820.1"/>
    </source>
</evidence>
<dbReference type="GeneID" id="25792369"/>
<keyword evidence="2" id="KW-0812">Transmembrane</keyword>
<dbReference type="OMA" id="CCSQDAC"/>
<name>G9MXC2_HYPVG</name>
<reference evidence="3 4" key="1">
    <citation type="journal article" date="2011" name="Genome Biol.">
        <title>Comparative genome sequence analysis underscores mycoparasitism as the ancestral life style of Trichoderma.</title>
        <authorList>
            <person name="Kubicek C.P."/>
            <person name="Herrera-Estrella A."/>
            <person name="Seidl-Seiboth V."/>
            <person name="Martinez D.A."/>
            <person name="Druzhinina I.S."/>
            <person name="Thon M."/>
            <person name="Zeilinger S."/>
            <person name="Casas-Flores S."/>
            <person name="Horwitz B.A."/>
            <person name="Mukherjee P.K."/>
            <person name="Mukherjee M."/>
            <person name="Kredics L."/>
            <person name="Alcaraz L.D."/>
            <person name="Aerts A."/>
            <person name="Antal Z."/>
            <person name="Atanasova L."/>
            <person name="Cervantes-Badillo M.G."/>
            <person name="Challacombe J."/>
            <person name="Chertkov O."/>
            <person name="McCluskey K."/>
            <person name="Coulpier F."/>
            <person name="Deshpande N."/>
            <person name="von Doehren H."/>
            <person name="Ebbole D.J."/>
            <person name="Esquivel-Naranjo E.U."/>
            <person name="Fekete E."/>
            <person name="Flipphi M."/>
            <person name="Glaser F."/>
            <person name="Gomez-Rodriguez E.Y."/>
            <person name="Gruber S."/>
            <person name="Han C."/>
            <person name="Henrissat B."/>
            <person name="Hermosa R."/>
            <person name="Hernandez-Onate M."/>
            <person name="Karaffa L."/>
            <person name="Kosti I."/>
            <person name="Le Crom S."/>
            <person name="Lindquist E."/>
            <person name="Lucas S."/>
            <person name="Luebeck M."/>
            <person name="Luebeck P.S."/>
            <person name="Margeot A."/>
            <person name="Metz B."/>
            <person name="Misra M."/>
            <person name="Nevalainen H."/>
            <person name="Omann M."/>
            <person name="Packer N."/>
            <person name="Perrone G."/>
            <person name="Uresti-Rivera E.E."/>
            <person name="Salamov A."/>
            <person name="Schmoll M."/>
            <person name="Seiboth B."/>
            <person name="Shapiro H."/>
            <person name="Sukno S."/>
            <person name="Tamayo-Ramos J.A."/>
            <person name="Tisch D."/>
            <person name="Wiest A."/>
            <person name="Wilkinson H.H."/>
            <person name="Zhang M."/>
            <person name="Coutinho P.M."/>
            <person name="Kenerley C.M."/>
            <person name="Monte E."/>
            <person name="Baker S.E."/>
            <person name="Grigoriev I.V."/>
        </authorList>
    </citation>
    <scope>NUCLEOTIDE SEQUENCE [LARGE SCALE GENOMIC DNA]</scope>
    <source>
        <strain evidence="4">Gv29-8 / FGSC 10586</strain>
    </source>
</reference>
<dbReference type="HOGENOM" id="CLU_802126_0_0_1"/>
<dbReference type="OrthoDB" id="3692311at2759"/>
<keyword evidence="2" id="KW-0472">Membrane</keyword>
<dbReference type="STRING" id="413071.G9MXC2"/>
<sequence length="332" mass="34682">MTDPIANLGLSCPKSGRFYICYDQPTRFIGCCTINPCTTDDGLCPDDDLLPSSFSSDAYPKILAQNCLDPGFLWYTCRDSSPPFLGCCSQDACEQTGCPRDKVGAAGLSGNKLQAAPFLSSDSSSTSSTSRTSSTTLSTAISTTASTTRSATTTATQPAAVTPPVHIKLSKGAIGGIVVGAVAGGCILALVAVWALRQQKKKKSPPTITAAHSSGSGRKDEYGEDSPTEYQDGTRHRHTLGAGAAQMAQSLHAQPSPGLESVISELPASPSTPGNRHIISMGSSDGVTGRESELSGLSVSTQQNPHQKQHSPLIHQSLFELEDSSSRTFVGR</sequence>
<dbReference type="AlphaFoldDB" id="G9MXC2"/>
<feature type="compositionally biased region" description="Polar residues" evidence="1">
    <location>
        <begin position="295"/>
        <end position="306"/>
    </location>
</feature>
<dbReference type="RefSeq" id="XP_013955015.1">
    <property type="nucleotide sequence ID" value="XM_014099540.1"/>
</dbReference>
<proteinExistence type="predicted"/>
<feature type="compositionally biased region" description="Polar residues" evidence="1">
    <location>
        <begin position="206"/>
        <end position="216"/>
    </location>
</feature>
<evidence type="ECO:0000313" key="4">
    <source>
        <dbReference type="Proteomes" id="UP000007115"/>
    </source>
</evidence>
<dbReference type="eggNOG" id="ENOG502SDAI">
    <property type="taxonomic scope" value="Eukaryota"/>
</dbReference>
<protein>
    <recommendedName>
        <fullName evidence="5">Mid2 domain-containing protein</fullName>
    </recommendedName>
</protein>
<feature type="compositionally biased region" description="Low complexity" evidence="1">
    <location>
        <begin position="120"/>
        <end position="156"/>
    </location>
</feature>
<keyword evidence="2" id="KW-1133">Transmembrane helix</keyword>
<dbReference type="Proteomes" id="UP000007115">
    <property type="component" value="Unassembled WGS sequence"/>
</dbReference>
<dbReference type="CDD" id="cd12087">
    <property type="entry name" value="TM_EGFR-like"/>
    <property type="match status" value="1"/>
</dbReference>
<organism evidence="3 4">
    <name type="scientific">Hypocrea virens (strain Gv29-8 / FGSC 10586)</name>
    <name type="common">Gliocladium virens</name>
    <name type="synonym">Trichoderma virens</name>
    <dbReference type="NCBI Taxonomy" id="413071"/>
    <lineage>
        <taxon>Eukaryota</taxon>
        <taxon>Fungi</taxon>
        <taxon>Dikarya</taxon>
        <taxon>Ascomycota</taxon>
        <taxon>Pezizomycotina</taxon>
        <taxon>Sordariomycetes</taxon>
        <taxon>Hypocreomycetidae</taxon>
        <taxon>Hypocreales</taxon>
        <taxon>Hypocreaceae</taxon>
        <taxon>Trichoderma</taxon>
    </lineage>
</organism>